<evidence type="ECO:0000256" key="1">
    <source>
        <dbReference type="SAM" id="MobiDB-lite"/>
    </source>
</evidence>
<keyword evidence="2" id="KW-0812">Transmembrane</keyword>
<dbReference type="EMBL" id="JPKY01000010">
    <property type="protein sequence ID" value="KFH47387.1"/>
    <property type="molecule type" value="Genomic_DNA"/>
</dbReference>
<organism evidence="3 4">
    <name type="scientific">Hapsidospora chrysogenum (strain ATCC 11550 / CBS 779.69 / DSM 880 / IAM 14645 / JCM 23072 / IMI 49137)</name>
    <name type="common">Acremonium chrysogenum</name>
    <dbReference type="NCBI Taxonomy" id="857340"/>
    <lineage>
        <taxon>Eukaryota</taxon>
        <taxon>Fungi</taxon>
        <taxon>Dikarya</taxon>
        <taxon>Ascomycota</taxon>
        <taxon>Pezizomycotina</taxon>
        <taxon>Sordariomycetes</taxon>
        <taxon>Hypocreomycetidae</taxon>
        <taxon>Hypocreales</taxon>
        <taxon>Bionectriaceae</taxon>
        <taxon>Hapsidospora</taxon>
    </lineage>
</organism>
<sequence length="599" mass="66751">MSSAPRGKGTGRGPRTRGRARQEQMARLEEDMNRAEQGNSRRQEEENARRQEEENRLQQERAGLEEDRARFQAEQARAQEAQARREVDEPTHVADHRGQVPDPLRQEVEPELARITQQLYRFVIRLILAYFALSLLLAPFLPLDNRDPAKQVKSPAPKKAESARPKVLGKFNYLAAEKTAPREPLGIFDDYTALYRAWDSFSAAQPTLPRYRDIVRDVRRIVPIFSEIYALGDTWNRVTGDFTNSTETDNVFWDNYEGRLQRRDRSNDTHVDLAYLESSIIDGMGSAGLTLEHAGPGFRGSHGWSGAIRARLRLLSDGARQDKDVFADPTGIDHCGSGKGKDCSILPAHPDSMKPLTQLRVAAGMDEFAHSVEEFGQSTARFSPGSALAKVLEDLETLQSAAAHASAHHVVAARKHEDWVQFPLLQRISMRWHSTSPLLRAVQAATGVTIVAGQRAKITRLADEVNGLVHGIGEIVACKTALDRQLRTLLSAHGRAGEATGEYAYLLGAQGWLTTRPKDFVARSSPIDGSPRGLPECAPLRGASLATDHGDEHGGDVEEEPVLLYVPSVHYLYSLYSREYTRVSNLHDRRMEELHMGIL</sequence>
<keyword evidence="4" id="KW-1185">Reference proteome</keyword>
<feature type="region of interest" description="Disordered" evidence="1">
    <location>
        <begin position="1"/>
        <end position="99"/>
    </location>
</feature>
<dbReference type="HOGENOM" id="CLU_455574_0_0_1"/>
<comment type="caution">
    <text evidence="3">The sequence shown here is derived from an EMBL/GenBank/DDBJ whole genome shotgun (WGS) entry which is preliminary data.</text>
</comment>
<keyword evidence="2" id="KW-0472">Membrane</keyword>
<reference evidence="4" key="1">
    <citation type="journal article" date="2014" name="Genome Announc.">
        <title>Genome sequence and annotation of Acremonium chrysogenum, producer of the beta-lactam antibiotic cephalosporin C.</title>
        <authorList>
            <person name="Terfehr D."/>
            <person name="Dahlmann T.A."/>
            <person name="Specht T."/>
            <person name="Zadra I."/>
            <person name="Kuernsteiner H."/>
            <person name="Kueck U."/>
        </authorList>
    </citation>
    <scope>NUCLEOTIDE SEQUENCE [LARGE SCALE GENOMIC DNA]</scope>
    <source>
        <strain evidence="4">ATCC 11550 / CBS 779.69 / DSM 880 / IAM 14645 / JCM 23072 / IMI 49137</strain>
    </source>
</reference>
<protein>
    <submittedName>
        <fullName evidence="3">Uncharacterized protein</fullName>
    </submittedName>
</protein>
<dbReference type="Proteomes" id="UP000029964">
    <property type="component" value="Unassembled WGS sequence"/>
</dbReference>
<evidence type="ECO:0000313" key="3">
    <source>
        <dbReference type="EMBL" id="KFH47387.1"/>
    </source>
</evidence>
<feature type="compositionally biased region" description="Basic and acidic residues" evidence="1">
    <location>
        <begin position="20"/>
        <end position="71"/>
    </location>
</feature>
<name>A0A086TDF5_HAPC1</name>
<accession>A0A086TDF5</accession>
<feature type="compositionally biased region" description="Low complexity" evidence="1">
    <location>
        <begin position="72"/>
        <end position="81"/>
    </location>
</feature>
<feature type="compositionally biased region" description="Basic and acidic residues" evidence="1">
    <location>
        <begin position="82"/>
        <end position="99"/>
    </location>
</feature>
<gene>
    <name evidence="3" type="ORF">ACRE_017920</name>
</gene>
<keyword evidence="2" id="KW-1133">Transmembrane helix</keyword>
<evidence type="ECO:0000256" key="2">
    <source>
        <dbReference type="SAM" id="Phobius"/>
    </source>
</evidence>
<dbReference type="AlphaFoldDB" id="A0A086TDF5"/>
<feature type="transmembrane region" description="Helical" evidence="2">
    <location>
        <begin position="122"/>
        <end position="141"/>
    </location>
</feature>
<proteinExistence type="predicted"/>
<evidence type="ECO:0000313" key="4">
    <source>
        <dbReference type="Proteomes" id="UP000029964"/>
    </source>
</evidence>